<dbReference type="Pfam" id="PF01936">
    <property type="entry name" value="NYN"/>
    <property type="match status" value="1"/>
</dbReference>
<feature type="domain" description="HTH OST-type" evidence="1">
    <location>
        <begin position="188"/>
        <end position="262"/>
    </location>
</feature>
<comment type="caution">
    <text evidence="2">The sequence shown here is derived from an EMBL/GenBank/DDBJ whole genome shotgun (WGS) entry which is preliminary data.</text>
</comment>
<accession>A0A9D1E3P2</accession>
<reference evidence="2" key="1">
    <citation type="submission" date="2020-10" db="EMBL/GenBank/DDBJ databases">
        <authorList>
            <person name="Gilroy R."/>
        </authorList>
    </citation>
    <scope>NUCLEOTIDE SEQUENCE</scope>
    <source>
        <strain evidence="2">CHK121-14286</strain>
    </source>
</reference>
<dbReference type="CDD" id="cd10146">
    <property type="entry name" value="LabA_like_C"/>
    <property type="match status" value="1"/>
</dbReference>
<dbReference type="Gene3D" id="3.40.50.1010">
    <property type="entry name" value="5'-nuclease"/>
    <property type="match status" value="1"/>
</dbReference>
<evidence type="ECO:0000313" key="3">
    <source>
        <dbReference type="Proteomes" id="UP000824200"/>
    </source>
</evidence>
<dbReference type="InterPro" id="IPR025605">
    <property type="entry name" value="OST-HTH/LOTUS_dom"/>
</dbReference>
<evidence type="ECO:0000259" key="1">
    <source>
        <dbReference type="PROSITE" id="PS51644"/>
    </source>
</evidence>
<sequence>MIDRRFGNTESKSGKKFAVVIDGDNNSIKYIDTVMDEIKKEGVITYNRIYGDWTSPKLDAWKKVMLEYAITPMQQYSYTTGKNATDSAMIIDAMDILYTGNVDGFCIVSSDSDFTRLAIRLKEAGMMVIGMGRHQTPAPFVKACDKFKYVDWLRESETSDKKKTAKNVADSIAKESVSKSQTNYLEEQKEKIRHAIDDMIEENSNDDGWILASTVGDLLQRQFPDFDSRIFGYKKTINFIKSLGYATDVAEDKTTYYIGDAKRKKSK</sequence>
<organism evidence="2 3">
    <name type="scientific">Candidatus Fimimonas gallinarum</name>
    <dbReference type="NCBI Taxonomy" id="2840821"/>
    <lineage>
        <taxon>Bacteria</taxon>
        <taxon>Pseudomonadati</taxon>
        <taxon>Myxococcota</taxon>
        <taxon>Myxococcia</taxon>
        <taxon>Myxococcales</taxon>
        <taxon>Cystobacterineae</taxon>
        <taxon>Myxococcaceae</taxon>
        <taxon>Myxococcaceae incertae sedis</taxon>
        <taxon>Candidatus Fimimonas</taxon>
    </lineage>
</organism>
<name>A0A9D1E3P2_9BACT</name>
<dbReference type="EMBL" id="DVHL01000023">
    <property type="protein sequence ID" value="HIR65793.1"/>
    <property type="molecule type" value="Genomic_DNA"/>
</dbReference>
<dbReference type="Proteomes" id="UP000824200">
    <property type="component" value="Unassembled WGS sequence"/>
</dbReference>
<dbReference type="InterPro" id="IPR021139">
    <property type="entry name" value="NYN"/>
</dbReference>
<protein>
    <submittedName>
        <fullName evidence="2">NYN domain-containing protein</fullName>
    </submittedName>
</protein>
<dbReference type="InterPro" id="IPR041966">
    <property type="entry name" value="LOTUS-like"/>
</dbReference>
<dbReference type="Gene3D" id="3.30.420.610">
    <property type="entry name" value="LOTUS domain-like"/>
    <property type="match status" value="1"/>
</dbReference>
<gene>
    <name evidence="2" type="ORF">IAC95_02780</name>
</gene>
<reference evidence="2" key="2">
    <citation type="journal article" date="2021" name="PeerJ">
        <title>Extensive microbial diversity within the chicken gut microbiome revealed by metagenomics and culture.</title>
        <authorList>
            <person name="Gilroy R."/>
            <person name="Ravi A."/>
            <person name="Getino M."/>
            <person name="Pursley I."/>
            <person name="Horton D.L."/>
            <person name="Alikhan N.F."/>
            <person name="Baker D."/>
            <person name="Gharbi K."/>
            <person name="Hall N."/>
            <person name="Watson M."/>
            <person name="Adriaenssens E.M."/>
            <person name="Foster-Nyarko E."/>
            <person name="Jarju S."/>
            <person name="Secka A."/>
            <person name="Antonio M."/>
            <person name="Oren A."/>
            <person name="Chaudhuri R.R."/>
            <person name="La Ragione R."/>
            <person name="Hildebrand F."/>
            <person name="Pallen M.J."/>
        </authorList>
    </citation>
    <scope>NUCLEOTIDE SEQUENCE</scope>
    <source>
        <strain evidence="2">CHK121-14286</strain>
    </source>
</reference>
<dbReference type="PROSITE" id="PS51644">
    <property type="entry name" value="HTH_OST"/>
    <property type="match status" value="1"/>
</dbReference>
<proteinExistence type="predicted"/>
<dbReference type="PANTHER" id="PTHR35811">
    <property type="entry name" value="SLR1870 PROTEIN"/>
    <property type="match status" value="1"/>
</dbReference>
<dbReference type="GO" id="GO:0004540">
    <property type="term" value="F:RNA nuclease activity"/>
    <property type="evidence" value="ECO:0007669"/>
    <property type="project" value="InterPro"/>
</dbReference>
<dbReference type="CDD" id="cd11297">
    <property type="entry name" value="PIN_LabA-like_N_1"/>
    <property type="match status" value="1"/>
</dbReference>
<dbReference type="PANTHER" id="PTHR35811:SF1">
    <property type="entry name" value="HTH OST-TYPE DOMAIN-CONTAINING PROTEIN"/>
    <property type="match status" value="1"/>
</dbReference>
<evidence type="ECO:0000313" key="2">
    <source>
        <dbReference type="EMBL" id="HIR65793.1"/>
    </source>
</evidence>
<dbReference type="Pfam" id="PF12872">
    <property type="entry name" value="OST-HTH"/>
    <property type="match status" value="1"/>
</dbReference>
<dbReference type="AlphaFoldDB" id="A0A9D1E3P2"/>